<feature type="domain" description="Plasmodium falciparum erythrocyte membrane protein-1 N-terminal segment" evidence="1">
    <location>
        <begin position="21"/>
        <end position="56"/>
    </location>
</feature>
<accession>A0A0L7KJK8</accession>
<protein>
    <recommendedName>
        <fullName evidence="1">Plasmodium falciparum erythrocyte membrane protein-1 N-terminal segment domain-containing protein</fullName>
    </recommendedName>
</protein>
<organism evidence="2 3">
    <name type="scientific">Plasmodium falciparum (isolate HB3)</name>
    <dbReference type="NCBI Taxonomy" id="137071"/>
    <lineage>
        <taxon>Eukaryota</taxon>
        <taxon>Sar</taxon>
        <taxon>Alveolata</taxon>
        <taxon>Apicomplexa</taxon>
        <taxon>Aconoidasida</taxon>
        <taxon>Haemosporida</taxon>
        <taxon>Plasmodiidae</taxon>
        <taxon>Plasmodium</taxon>
        <taxon>Plasmodium (Laverania)</taxon>
    </lineage>
</organism>
<sequence length="154" mass="16628">MAKPVSGGGGGGGNDYSKATDAKHLFDMIGKDVHETVEKEAANYRGKLHGRLTGATFHTRKGFVPSHVSEPCQLDHKIHTNVTSGYDNDNPCANRSTVRFSDKYGGQCTDTKIKGNDPANGGACAPFRRLFLCDHHLSHMNAGKTNTTDNLLLE</sequence>
<dbReference type="Pfam" id="PF15447">
    <property type="entry name" value="NTS"/>
    <property type="match status" value="1"/>
</dbReference>
<evidence type="ECO:0000313" key="3">
    <source>
        <dbReference type="Proteomes" id="UP000054289"/>
    </source>
</evidence>
<reference evidence="2 3" key="1">
    <citation type="submission" date="2006-03" db="EMBL/GenBank/DDBJ databases">
        <title>Annotation of Plasmodium falciparum HB3.</title>
        <authorList>
            <consortium name="The Broad Institute Genome Sequencing Platform"/>
            <person name="Volkman S.K."/>
            <person name="Neafsey D.E."/>
            <person name="Dash A.P."/>
            <person name="Chitnis C.E."/>
            <person name="Hartl D.L."/>
            <person name="Young S.K."/>
            <person name="Zeng Q."/>
            <person name="Koehrsen M."/>
            <person name="Alvarado L."/>
            <person name="Berlin A."/>
            <person name="Borenstein D."/>
            <person name="Chapman S.B."/>
            <person name="Chen Z."/>
            <person name="Engels R."/>
            <person name="Freedman E."/>
            <person name="Gellesch M."/>
            <person name="Goldberg J."/>
            <person name="Griggs A."/>
            <person name="Gujja S."/>
            <person name="Heilman E.R."/>
            <person name="Heiman D.I."/>
            <person name="Howarth C."/>
            <person name="Jen D."/>
            <person name="Larson L."/>
            <person name="Mehta T."/>
            <person name="Neiman D."/>
            <person name="Park D."/>
            <person name="Pearson M."/>
            <person name="Roberts A."/>
            <person name="Saif S."/>
            <person name="Shea T."/>
            <person name="Shenoy N."/>
            <person name="Sisk P."/>
            <person name="Stolte C."/>
            <person name="Sykes S."/>
            <person name="Walk T."/>
            <person name="White J."/>
            <person name="Yandava C."/>
            <person name="Haas B."/>
            <person name="Henn M.R."/>
            <person name="Nusbaum C."/>
            <person name="Birren B."/>
        </authorList>
    </citation>
    <scope>NUCLEOTIDE SEQUENCE [LARGE SCALE GENOMIC DNA]</scope>
    <source>
        <strain evidence="2">HB3</strain>
    </source>
</reference>
<name>A0A0L7KJK8_PLAFX</name>
<dbReference type="InterPro" id="IPR029210">
    <property type="entry name" value="PfEMP1_NTS"/>
</dbReference>
<dbReference type="SUPFAM" id="SSF140924">
    <property type="entry name" value="Duffy binding domain-like"/>
    <property type="match status" value="1"/>
</dbReference>
<evidence type="ECO:0000259" key="1">
    <source>
        <dbReference type="Pfam" id="PF15447"/>
    </source>
</evidence>
<evidence type="ECO:0000313" key="2">
    <source>
        <dbReference type="EMBL" id="KOB63533.1"/>
    </source>
</evidence>
<dbReference type="AlphaFoldDB" id="A0A0L7KJK8"/>
<proteinExistence type="predicted"/>
<dbReference type="EMBL" id="CH672224">
    <property type="protein sequence ID" value="KOB63533.1"/>
    <property type="molecule type" value="Genomic_DNA"/>
</dbReference>
<gene>
    <name evidence="2" type="ORF">PFHG_05296</name>
</gene>
<dbReference type="KEGG" id="pfh:PFHG_05296"/>
<reference evidence="3" key="2">
    <citation type="submission" date="2006-03" db="EMBL/GenBank/DDBJ databases">
        <title>The genome sequence of the Plasmodium falciparum HB3.</title>
        <authorList>
            <consortium name="The Broad Institute Genome Sequencing Platform"/>
            <person name="Birren B."/>
            <person name="Lander E."/>
            <person name="Galagan J."/>
            <person name="Nusbaum C."/>
            <person name="Devon K."/>
            <person name="Henn M."/>
            <person name="Jaffe D."/>
            <person name="Butler J."/>
            <person name="Alvarez P."/>
            <person name="Gnerre S."/>
            <person name="Grabherr M."/>
            <person name="Kleber M."/>
            <person name="Mauceli E."/>
            <person name="Brockman W."/>
            <person name="MacCallum I.A."/>
            <person name="Rounsley S."/>
            <person name="Young S."/>
            <person name="LaButti K."/>
            <person name="Pushparaj V."/>
            <person name="DeCaprio D."/>
            <person name="Crawford M."/>
            <person name="Koehrsen M."/>
            <person name="Engels R."/>
            <person name="Montgomery P."/>
            <person name="Pearson M."/>
            <person name="Howarth C."/>
            <person name="Larson L."/>
            <person name="Luoma S."/>
            <person name="White J."/>
            <person name="Kodira C."/>
            <person name="Zeng Q."/>
            <person name="Oleary S."/>
            <person name="Yandava C."/>
            <person name="Alvarado L."/>
            <person name="Wirth D."/>
            <person name="Volkman S."/>
            <person name="Hartl D."/>
        </authorList>
    </citation>
    <scope>NUCLEOTIDE SEQUENCE [LARGE SCALE GENOMIC DNA]</scope>
</reference>
<dbReference type="Proteomes" id="UP000054289">
    <property type="component" value="Unassembled WGS sequence"/>
</dbReference>
<feature type="non-terminal residue" evidence="2">
    <location>
        <position position="154"/>
    </location>
</feature>